<accession>A0ABR6VUD9</accession>
<comment type="caution">
    <text evidence="1">The sequence shown here is derived from an EMBL/GenBank/DDBJ whole genome shotgun (WGS) entry which is preliminary data.</text>
</comment>
<dbReference type="Proteomes" id="UP000659698">
    <property type="component" value="Unassembled WGS sequence"/>
</dbReference>
<sequence length="68" mass="7789">MATITTKEQKFYTVSQFSKVISEKGISIGGQGIRDHIKAGRISAKRDIFRPKLWMIPHTELTRLTNQE</sequence>
<evidence type="ECO:0000313" key="1">
    <source>
        <dbReference type="EMBL" id="MBC3540428.1"/>
    </source>
</evidence>
<protein>
    <recommendedName>
        <fullName evidence="3">DNA-binding protein</fullName>
    </recommendedName>
</protein>
<evidence type="ECO:0008006" key="3">
    <source>
        <dbReference type="Google" id="ProtNLM"/>
    </source>
</evidence>
<name>A0ABR6VUD9_9BACT</name>
<proteinExistence type="predicted"/>
<dbReference type="RefSeq" id="WP_186638150.1">
    <property type="nucleotide sequence ID" value="NZ_JACOAF010000030.1"/>
</dbReference>
<dbReference type="EMBL" id="JACOAF010000030">
    <property type="protein sequence ID" value="MBC3540428.1"/>
    <property type="molecule type" value="Genomic_DNA"/>
</dbReference>
<reference evidence="1 2" key="1">
    <citation type="journal article" date="2019" name="Int. J. Syst. Evol. Microbiol.">
        <title>Rufibacter sediminis sp. nov., isolated from freshwater lake sediment.</title>
        <authorList>
            <person name="Qu J.H."/>
            <person name="Zhang L.J."/>
            <person name="Fu Y.H."/>
            <person name="Li H.F."/>
        </authorList>
    </citation>
    <scope>NUCLEOTIDE SEQUENCE [LARGE SCALE GENOMIC DNA]</scope>
    <source>
        <strain evidence="1 2">H-1</strain>
    </source>
</reference>
<gene>
    <name evidence="1" type="ORF">H7U12_12115</name>
</gene>
<organism evidence="1 2">
    <name type="scientific">Rufibacter sediminis</name>
    <dbReference type="NCBI Taxonomy" id="2762756"/>
    <lineage>
        <taxon>Bacteria</taxon>
        <taxon>Pseudomonadati</taxon>
        <taxon>Bacteroidota</taxon>
        <taxon>Cytophagia</taxon>
        <taxon>Cytophagales</taxon>
        <taxon>Hymenobacteraceae</taxon>
        <taxon>Rufibacter</taxon>
    </lineage>
</organism>
<evidence type="ECO:0000313" key="2">
    <source>
        <dbReference type="Proteomes" id="UP000659698"/>
    </source>
</evidence>
<keyword evidence="2" id="KW-1185">Reference proteome</keyword>